<dbReference type="GO" id="GO:0005198">
    <property type="term" value="F:structural molecule activity"/>
    <property type="evidence" value="ECO:0007669"/>
    <property type="project" value="InterPro"/>
</dbReference>
<organism evidence="2 3">
    <name type="scientific">Desulfosarcina ovata subsp. ovata</name>
    <dbReference type="NCBI Taxonomy" id="2752305"/>
    <lineage>
        <taxon>Bacteria</taxon>
        <taxon>Pseudomonadati</taxon>
        <taxon>Thermodesulfobacteriota</taxon>
        <taxon>Desulfobacteria</taxon>
        <taxon>Desulfobacterales</taxon>
        <taxon>Desulfosarcinaceae</taxon>
        <taxon>Desulfosarcina</taxon>
    </lineage>
</organism>
<accession>A0A5K8AHU6</accession>
<dbReference type="NCBIfam" id="TIGR01539">
    <property type="entry name" value="portal_lambda"/>
    <property type="match status" value="1"/>
</dbReference>
<protein>
    <submittedName>
        <fullName evidence="2">Phage portal protein</fullName>
    </submittedName>
</protein>
<feature type="region of interest" description="Disordered" evidence="1">
    <location>
        <begin position="430"/>
        <end position="467"/>
    </location>
</feature>
<evidence type="ECO:0000256" key="1">
    <source>
        <dbReference type="SAM" id="MobiDB-lite"/>
    </source>
</evidence>
<dbReference type="Pfam" id="PF05136">
    <property type="entry name" value="Phage_portal_2"/>
    <property type="match status" value="1"/>
</dbReference>
<dbReference type="GO" id="GO:0019068">
    <property type="term" value="P:virion assembly"/>
    <property type="evidence" value="ECO:0007669"/>
    <property type="project" value="InterPro"/>
</dbReference>
<evidence type="ECO:0000313" key="3">
    <source>
        <dbReference type="Proteomes" id="UP000422108"/>
    </source>
</evidence>
<keyword evidence="3" id="KW-1185">Reference proteome</keyword>
<dbReference type="RefSeq" id="WP_197743411.1">
    <property type="nucleotide sequence ID" value="NZ_AP021879.1"/>
</dbReference>
<feature type="compositionally biased region" description="Basic and acidic residues" evidence="1">
    <location>
        <begin position="446"/>
        <end position="459"/>
    </location>
</feature>
<dbReference type="AlphaFoldDB" id="A0A5K8AHU6"/>
<reference evidence="2 3" key="1">
    <citation type="submission" date="2019-11" db="EMBL/GenBank/DDBJ databases">
        <title>Comparative genomics of hydrocarbon-degrading Desulfosarcina strains.</title>
        <authorList>
            <person name="Watanabe M."/>
            <person name="Kojima H."/>
            <person name="Fukui M."/>
        </authorList>
    </citation>
    <scope>NUCLEOTIDE SEQUENCE [LARGE SCALE GENOMIC DNA]</scope>
    <source>
        <strain evidence="3">oXyS1</strain>
    </source>
</reference>
<dbReference type="EMBL" id="AP021879">
    <property type="protein sequence ID" value="BBO92059.1"/>
    <property type="molecule type" value="Genomic_DNA"/>
</dbReference>
<dbReference type="InterPro" id="IPR006429">
    <property type="entry name" value="Phage_lambda_portal"/>
</dbReference>
<evidence type="ECO:0000313" key="2">
    <source>
        <dbReference type="EMBL" id="BBO92059.1"/>
    </source>
</evidence>
<gene>
    <name evidence="2" type="ORF">DSCOOX_52390</name>
</gene>
<proteinExistence type="predicted"/>
<dbReference type="Proteomes" id="UP000422108">
    <property type="component" value="Chromosome"/>
</dbReference>
<name>A0A5K8AHU6_9BACT</name>
<sequence length="488" mass="54389">MAGFLKIVDQHGRRIPMRAASYQGHFEGATFGRRFGNWGLSSAGPDASMFNSLGTLRARSRELVRNEPLITGGLDTLVAYIVGSGINPRWELEDAEIKRSLQQLWADWTMEADHDGVADFYGLQSLATRCMVESGEVLIRFIPQKPGTMPVPLKIQVLEPDHLDEAYNTQAPNGNEIRMGIEFSPEGRRVAYHMYREHPGESYLSSTPGEKIRVPASEVLHIYRPLRPGQKRGRPWLSSVIAIIRELNQYLDAEQVRKKAAAMFGGFITAPAGEVDNIPSVFGQDSTDTTDDMGAQIMALEPGTFPALPPGMDVKFSEPADVGNSYAPFVKHQERRIARGFGGLTYEKLSGDLSDSNYTSLRSGDKTFQRQCLQIINHVVVYQMCAPVLRYWLNTAVLSRAINLPGFRENRQKYYRVKWCHEGFPMTDPLKDGQAEDNAIKAGRKSRSESVAERGRDVEAVDSEIASDQDRADGLGLKFDTDVRNASK</sequence>